<dbReference type="Ensembl" id="ENSAMXT00000035792.1">
    <property type="protein sequence ID" value="ENSAMXP00000053241.1"/>
    <property type="gene ID" value="ENSAMXG00000035650.1"/>
</dbReference>
<reference evidence="5" key="1">
    <citation type="submission" date="2013-03" db="EMBL/GenBank/DDBJ databases">
        <authorList>
            <person name="Jeffery W."/>
            <person name="Warren W."/>
            <person name="Wilson R.K."/>
        </authorList>
    </citation>
    <scope>NUCLEOTIDE SEQUENCE</scope>
    <source>
        <strain evidence="5">female</strain>
    </source>
</reference>
<dbReference type="AlphaFoldDB" id="A0A3B1KH95"/>
<dbReference type="FunCoup" id="A0A3B1KH95">
    <property type="interactions" value="53"/>
</dbReference>
<dbReference type="InParanoid" id="A0A3B1KH95"/>
<evidence type="ECO:0000313" key="4">
    <source>
        <dbReference type="Ensembl" id="ENSAMXP00000053241.1"/>
    </source>
</evidence>
<dbReference type="PANTHER" id="PTHR47308:SF1">
    <property type="entry name" value="NUCLEAR GTPASE SLIP-GC"/>
    <property type="match status" value="1"/>
</dbReference>
<keyword evidence="5" id="KW-1185">Reference proteome</keyword>
<dbReference type="GeneTree" id="ENSGT00390000007091"/>
<feature type="region of interest" description="Disordered" evidence="1">
    <location>
        <begin position="1"/>
        <end position="53"/>
    </location>
</feature>
<feature type="domain" description="DUF7605" evidence="3">
    <location>
        <begin position="536"/>
        <end position="698"/>
    </location>
</feature>
<evidence type="ECO:0000259" key="3">
    <source>
        <dbReference type="Pfam" id="PF24564"/>
    </source>
</evidence>
<dbReference type="InterPro" id="IPR045063">
    <property type="entry name" value="Dynamin_N"/>
</dbReference>
<evidence type="ECO:0000259" key="2">
    <source>
        <dbReference type="Pfam" id="PF00350"/>
    </source>
</evidence>
<reference evidence="4" key="4">
    <citation type="submission" date="2025-09" db="UniProtKB">
        <authorList>
            <consortium name="Ensembl"/>
        </authorList>
    </citation>
    <scope>IDENTIFICATION</scope>
</reference>
<dbReference type="Bgee" id="ENSAMXG00000035650">
    <property type="expression patterns" value="Expressed in olfactory epithelium and 6 other cell types or tissues"/>
</dbReference>
<reference evidence="5" key="2">
    <citation type="journal article" date="2014" name="Nat. Commun.">
        <title>The cavefish genome reveals candidate genes for eye loss.</title>
        <authorList>
            <person name="McGaugh S.E."/>
            <person name="Gross J.B."/>
            <person name="Aken B."/>
            <person name="Blin M."/>
            <person name="Borowsky R."/>
            <person name="Chalopin D."/>
            <person name="Hinaux H."/>
            <person name="Jeffery W.R."/>
            <person name="Keene A."/>
            <person name="Ma L."/>
            <person name="Minx P."/>
            <person name="Murphy D."/>
            <person name="O'Quin K.E."/>
            <person name="Retaux S."/>
            <person name="Rohner N."/>
            <person name="Searle S.M."/>
            <person name="Stahl B.A."/>
            <person name="Tabin C."/>
            <person name="Volff J.N."/>
            <person name="Yoshizawa M."/>
            <person name="Warren W.C."/>
        </authorList>
    </citation>
    <scope>NUCLEOTIDE SEQUENCE [LARGE SCALE GENOMIC DNA]</scope>
    <source>
        <strain evidence="5">female</strain>
    </source>
</reference>
<name>A0A3B1KH95_ASTMX</name>
<dbReference type="InterPro" id="IPR027417">
    <property type="entry name" value="P-loop_NTPase"/>
</dbReference>
<dbReference type="GO" id="GO:0003924">
    <property type="term" value="F:GTPase activity"/>
    <property type="evidence" value="ECO:0007669"/>
    <property type="project" value="TreeGrafter"/>
</dbReference>
<dbReference type="Proteomes" id="UP000018467">
    <property type="component" value="Unassembled WGS sequence"/>
</dbReference>
<dbReference type="Pfam" id="PF24564">
    <property type="entry name" value="DUF7605"/>
    <property type="match status" value="1"/>
</dbReference>
<protein>
    <submittedName>
        <fullName evidence="4">Nuclear GTPase SLIP-GC-like</fullName>
    </submittedName>
</protein>
<proteinExistence type="predicted"/>
<dbReference type="Pfam" id="PF00350">
    <property type="entry name" value="Dynamin_N"/>
    <property type="match status" value="1"/>
</dbReference>
<dbReference type="Gene3D" id="3.40.50.300">
    <property type="entry name" value="P-loop containing nucleotide triphosphate hydrolases"/>
    <property type="match status" value="1"/>
</dbReference>
<dbReference type="PANTHER" id="PTHR47308">
    <property type="entry name" value="NUCLEAR GTPASE SLIP-GC"/>
    <property type="match status" value="1"/>
</dbReference>
<dbReference type="SUPFAM" id="SSF52540">
    <property type="entry name" value="P-loop containing nucleoside triphosphate hydrolases"/>
    <property type="match status" value="1"/>
</dbReference>
<feature type="domain" description="Dynamin N-terminal" evidence="2">
    <location>
        <begin position="108"/>
        <end position="329"/>
    </location>
</feature>
<reference evidence="4" key="3">
    <citation type="submission" date="2025-08" db="UniProtKB">
        <authorList>
            <consortium name="Ensembl"/>
        </authorList>
    </citation>
    <scope>IDENTIFICATION</scope>
</reference>
<accession>A0A3B1KH95</accession>
<dbReference type="STRING" id="7994.ENSAMXP00000053241"/>
<evidence type="ECO:0000256" key="1">
    <source>
        <dbReference type="SAM" id="MobiDB-lite"/>
    </source>
</evidence>
<sequence>MPFLPQGLTPQMDNRGDKRPAGNDSFSTPPGTHKKSRPSSPEKTGEGTSMCASETAAINIRNARRIMAKIKHRLNGYKNEDNPTKKLIEYVREDISKLDISIKKKTTVGVFGKTGAGKSSLINAILGEKDLLPSGTLCACTSVIIQVGANVTDSNYTAELEFISKEEWDAELETLLNVLSEDGEEKDGALFNTANEKITALYGEDGVFLSVEDLKKDEHFTNIPEFLKSKIKKIVCEKASDLSDEIGCYIQHDDSRPGESYWPVVKTVTIKVPNCKDFLEHVVLVDLPGTGDYNKSRDQMWRMKLRDCSTVWIVSEINRAAADRDAWEIVSSSITDMAQGGECSSLSFICTKTDDLNPQKYMKASKLKDDDFHITPEDPQYGNKKKIACIMHRNGKAKEKVKKQFLQQDTIKKHFDCDDNFLSVFTVSSEEFTKEDPILNQEQTEIPALKDLLRKYNINHINETTHHYISGALGILSLIQGSKESDAKMMVERSKLYATLERDLHQALGHLHEYCHEIKSSLQALLAKGASESEEKGVETAKEVIMSSRHQTLTALCKNDGFFRAKKGVIDLNSSLARPMFQHINSEFSEFFPVQGKVTEKSLQAKIDQFTIITEDLLTKYENSPVLSHVLKFLKIEEMKLKKVLQQEIVEKKKKIYTSLYESIQKNMQPCYKDAAAIKGRGSMNKKKDMLRDHIESSKSEMFQEAKRNMVALLDRTLEFTVEKIRTGLMESIDVSLLNENTLPFMDIRKDIELLKMLSQE</sequence>
<organism evidence="4 5">
    <name type="scientific">Astyanax mexicanus</name>
    <name type="common">Blind cave fish</name>
    <name type="synonym">Astyanax fasciatus mexicanus</name>
    <dbReference type="NCBI Taxonomy" id="7994"/>
    <lineage>
        <taxon>Eukaryota</taxon>
        <taxon>Metazoa</taxon>
        <taxon>Chordata</taxon>
        <taxon>Craniata</taxon>
        <taxon>Vertebrata</taxon>
        <taxon>Euteleostomi</taxon>
        <taxon>Actinopterygii</taxon>
        <taxon>Neopterygii</taxon>
        <taxon>Teleostei</taxon>
        <taxon>Ostariophysi</taxon>
        <taxon>Characiformes</taxon>
        <taxon>Characoidei</taxon>
        <taxon>Acestrorhamphidae</taxon>
        <taxon>Acestrorhamphinae</taxon>
        <taxon>Astyanax</taxon>
    </lineage>
</organism>
<feature type="compositionally biased region" description="Polar residues" evidence="1">
    <location>
        <begin position="38"/>
        <end position="52"/>
    </location>
</feature>
<evidence type="ECO:0000313" key="5">
    <source>
        <dbReference type="Proteomes" id="UP000018467"/>
    </source>
</evidence>
<dbReference type="InterPro" id="IPR056024">
    <property type="entry name" value="DUF7605"/>
</dbReference>
<dbReference type="InterPro" id="IPR053082">
    <property type="entry name" value="Nuclear_GTPase_SLIP-GC"/>
</dbReference>